<evidence type="ECO:0000313" key="2">
    <source>
        <dbReference type="EMBL" id="ANN45742.1"/>
    </source>
</evidence>
<organism evidence="1">
    <name type="scientific">Autographa californica nuclear polyhedrosis virus</name>
    <name type="common">AcMNPV</name>
    <dbReference type="NCBI Taxonomy" id="46015"/>
    <lineage>
        <taxon>Viruses</taxon>
        <taxon>Viruses incertae sedis</taxon>
        <taxon>Naldaviricetes</taxon>
        <taxon>Lefavirales</taxon>
        <taxon>Baculoviridae</taxon>
        <taxon>Alphabaculovirus</taxon>
        <taxon>Alphabaculovirus aucalifornicae</taxon>
    </lineage>
</organism>
<dbReference type="OrthoDB" id="24327at10239"/>
<organismHost>
    <name type="scientific">Lepidoptera</name>
    <name type="common">moths &amp; butterflies</name>
    <dbReference type="NCBI Taxonomy" id="7088"/>
</organismHost>
<evidence type="ECO:0000313" key="3">
    <source>
        <dbReference type="EMBL" id="ANN45903.1"/>
    </source>
</evidence>
<dbReference type="EMBL" id="KU697902">
    <property type="protein sequence ID" value="ANN45742.1"/>
    <property type="molecule type" value="Genomic_DNA"/>
</dbReference>
<proteinExistence type="predicted"/>
<name>A0A097PUW8_NPVAC</name>
<protein>
    <submittedName>
        <fullName evidence="1">AcOrf-120</fullName>
    </submittedName>
    <submittedName>
        <fullName evidence="2">Orf-120 peptide</fullName>
    </submittedName>
</protein>
<reference evidence="1" key="1">
    <citation type="submission" date="2014-09" db="EMBL/GenBank/DDBJ databases">
        <title>Complete Genome Sequence of the E2 Strain of Autographa californica Multiple Nucleopolyhedrovirus.</title>
        <authorList>
            <person name="Maghodia A.B."/>
            <person name="Jarvis D.L."/>
            <person name="Geisler C."/>
        </authorList>
    </citation>
    <scope>NUCLEOTIDE SEQUENCE</scope>
    <source>
        <strain evidence="1">E2</strain>
    </source>
</reference>
<accession>A0A097PUW8</accession>
<dbReference type="Pfam" id="PF17569">
    <property type="entry name" value="DUF5475"/>
    <property type="match status" value="1"/>
</dbReference>
<sequence>MSILKVVEACDLAHTFLKLGYLFRAKTCLDIALDNLELLRRKTNIKEVAVMLNKKTTECLQLKRKIDKKIAQRVLIKIYTIK</sequence>
<reference evidence="2" key="2">
    <citation type="journal article" date="2016" name="Sci. Rep.">
        <title>Generating a host range-expanded recombinant baculovirus.</title>
        <authorList>
            <person name="Wu C."/>
            <person name="Deng Z."/>
            <person name="Long Z."/>
            <person name="Cai Y."/>
            <person name="Ying Z."/>
            <person name="Yin H."/>
            <person name="Yuan M."/>
            <person name="Clem R.J."/>
            <person name="Yang K."/>
            <person name="Pang Y."/>
        </authorList>
    </citation>
    <scope>NUCLEOTIDE SEQUENCE</scope>
    <source>
        <strain evidence="2">VAcRev-1</strain>
        <strain evidence="3">VAcRev-2</strain>
    </source>
</reference>
<dbReference type="InterPro" id="IPR020123">
    <property type="entry name" value="DUF5475"/>
</dbReference>
<dbReference type="EMBL" id="KM667940">
    <property type="protein sequence ID" value="AIU56977.1"/>
    <property type="molecule type" value="Genomic_DNA"/>
</dbReference>
<dbReference type="EMBL" id="KU697903">
    <property type="protein sequence ID" value="ANN45903.1"/>
    <property type="molecule type" value="Genomic_DNA"/>
</dbReference>
<gene>
    <name evidence="1" type="primary">AcOrf-120</name>
    <name evidence="2" type="synonym">Orf-120</name>
    <name evidence="2" type="ORF">ACNVgp121</name>
</gene>
<evidence type="ECO:0000313" key="1">
    <source>
        <dbReference type="EMBL" id="AIU56977.1"/>
    </source>
</evidence>